<comment type="caution">
    <text evidence="1">The sequence shown here is derived from an EMBL/GenBank/DDBJ whole genome shotgun (WGS) entry which is preliminary data.</text>
</comment>
<name>A0ABP9N782_9HYPH</name>
<organism evidence="1 2">
    <name type="scientific">Bartonella jaculi</name>
    <dbReference type="NCBI Taxonomy" id="686226"/>
    <lineage>
        <taxon>Bacteria</taxon>
        <taxon>Pseudomonadati</taxon>
        <taxon>Pseudomonadota</taxon>
        <taxon>Alphaproteobacteria</taxon>
        <taxon>Hyphomicrobiales</taxon>
        <taxon>Bartonellaceae</taxon>
        <taxon>Bartonella</taxon>
    </lineage>
</organism>
<dbReference type="RefSeq" id="WP_345116554.1">
    <property type="nucleotide sequence ID" value="NZ_BAABIZ010000013.1"/>
</dbReference>
<evidence type="ECO:0000313" key="1">
    <source>
        <dbReference type="EMBL" id="GAA5109045.1"/>
    </source>
</evidence>
<sequence length="59" mass="6202">MSNLGGIPPPHAAEVILVNGKDLSAQTISDALKAVDLIVICSKDGYWGIQYFLLTASSV</sequence>
<protein>
    <submittedName>
        <fullName evidence="1">Uncharacterized protein</fullName>
    </submittedName>
</protein>
<accession>A0ABP9N782</accession>
<reference evidence="2" key="1">
    <citation type="journal article" date="2019" name="Int. J. Syst. Evol. Microbiol.">
        <title>The Global Catalogue of Microorganisms (GCM) 10K type strain sequencing project: providing services to taxonomists for standard genome sequencing and annotation.</title>
        <authorList>
            <consortium name="The Broad Institute Genomics Platform"/>
            <consortium name="The Broad Institute Genome Sequencing Center for Infectious Disease"/>
            <person name="Wu L."/>
            <person name="Ma J."/>
        </authorList>
    </citation>
    <scope>NUCLEOTIDE SEQUENCE [LARGE SCALE GENOMIC DNA]</scope>
    <source>
        <strain evidence="2">JCM 17712</strain>
    </source>
</reference>
<dbReference type="EMBL" id="BAABIZ010000013">
    <property type="protein sequence ID" value="GAA5109045.1"/>
    <property type="molecule type" value="Genomic_DNA"/>
</dbReference>
<keyword evidence="2" id="KW-1185">Reference proteome</keyword>
<dbReference type="Proteomes" id="UP001500864">
    <property type="component" value="Unassembled WGS sequence"/>
</dbReference>
<gene>
    <name evidence="1" type="ORF">GCM10023261_11680</name>
</gene>
<proteinExistence type="predicted"/>
<evidence type="ECO:0000313" key="2">
    <source>
        <dbReference type="Proteomes" id="UP001500864"/>
    </source>
</evidence>